<keyword evidence="3" id="KW-0176">Collagen</keyword>
<evidence type="ECO:0000313" key="3">
    <source>
        <dbReference type="EMBL" id="OWK59060.1"/>
    </source>
</evidence>
<proteinExistence type="predicted"/>
<feature type="compositionally biased region" description="Low complexity" evidence="1">
    <location>
        <begin position="509"/>
        <end position="520"/>
    </location>
</feature>
<dbReference type="GO" id="GO:0030198">
    <property type="term" value="P:extracellular matrix organization"/>
    <property type="evidence" value="ECO:0007669"/>
    <property type="project" value="TreeGrafter"/>
</dbReference>
<dbReference type="Proteomes" id="UP000197619">
    <property type="component" value="Unassembled WGS sequence"/>
</dbReference>
<dbReference type="EMBL" id="MUZQ01000086">
    <property type="protein sequence ID" value="OWK59060.1"/>
    <property type="molecule type" value="Genomic_DNA"/>
</dbReference>
<accession>A0A218V028</accession>
<evidence type="ECO:0000256" key="2">
    <source>
        <dbReference type="SAM" id="Phobius"/>
    </source>
</evidence>
<dbReference type="AlphaFoldDB" id="A0A218V028"/>
<feature type="region of interest" description="Disordered" evidence="1">
    <location>
        <begin position="357"/>
        <end position="473"/>
    </location>
</feature>
<name>A0A218V028_9PASE</name>
<dbReference type="PANTHER" id="PTHR24023">
    <property type="entry name" value="COLLAGEN ALPHA"/>
    <property type="match status" value="1"/>
</dbReference>
<feature type="region of interest" description="Disordered" evidence="1">
    <location>
        <begin position="1014"/>
        <end position="1051"/>
    </location>
</feature>
<feature type="compositionally biased region" description="Pro residues" evidence="1">
    <location>
        <begin position="449"/>
        <end position="458"/>
    </location>
</feature>
<dbReference type="InterPro" id="IPR008160">
    <property type="entry name" value="Collagen"/>
</dbReference>
<feature type="region of interest" description="Disordered" evidence="1">
    <location>
        <begin position="247"/>
        <end position="275"/>
    </location>
</feature>
<keyword evidence="2" id="KW-0472">Membrane</keyword>
<dbReference type="GO" id="GO:0005581">
    <property type="term" value="C:collagen trimer"/>
    <property type="evidence" value="ECO:0007669"/>
    <property type="project" value="UniProtKB-KW"/>
</dbReference>
<keyword evidence="2" id="KW-0812">Transmembrane</keyword>
<reference evidence="3 4" key="1">
    <citation type="submission" date="2017-05" db="EMBL/GenBank/DDBJ databases">
        <title>Genome of assembly of the Bengalese finch, Lonchura striata domestica.</title>
        <authorList>
            <person name="Colquitt B.M."/>
            <person name="Brainard M.S."/>
        </authorList>
    </citation>
    <scope>NUCLEOTIDE SEQUENCE [LARGE SCALE GENOMIC DNA]</scope>
    <source>
        <strain evidence="3">White83orange57</strain>
    </source>
</reference>
<feature type="transmembrane region" description="Helical" evidence="2">
    <location>
        <begin position="289"/>
        <end position="310"/>
    </location>
</feature>
<feature type="compositionally biased region" description="Basic and acidic residues" evidence="1">
    <location>
        <begin position="559"/>
        <end position="578"/>
    </location>
</feature>
<feature type="compositionally biased region" description="Low complexity" evidence="1">
    <location>
        <begin position="1028"/>
        <end position="1048"/>
    </location>
</feature>
<organism evidence="3 4">
    <name type="scientific">Lonchura striata</name>
    <name type="common">white-rumped munia</name>
    <dbReference type="NCBI Taxonomy" id="40157"/>
    <lineage>
        <taxon>Eukaryota</taxon>
        <taxon>Metazoa</taxon>
        <taxon>Chordata</taxon>
        <taxon>Craniata</taxon>
        <taxon>Vertebrata</taxon>
        <taxon>Euteleostomi</taxon>
        <taxon>Archelosauria</taxon>
        <taxon>Archosauria</taxon>
        <taxon>Dinosauria</taxon>
        <taxon>Saurischia</taxon>
        <taxon>Theropoda</taxon>
        <taxon>Coelurosauria</taxon>
        <taxon>Aves</taxon>
        <taxon>Neognathae</taxon>
        <taxon>Neoaves</taxon>
        <taxon>Telluraves</taxon>
        <taxon>Australaves</taxon>
        <taxon>Passeriformes</taxon>
        <taxon>Passeroidea</taxon>
        <taxon>Estrildidae</taxon>
        <taxon>Estrildinae</taxon>
        <taxon>Lonchura</taxon>
    </lineage>
</organism>
<protein>
    <submittedName>
        <fullName evidence="3">Collagen alpha-2(IV) chain</fullName>
    </submittedName>
</protein>
<keyword evidence="2" id="KW-1133">Transmembrane helix</keyword>
<dbReference type="GO" id="GO:0031012">
    <property type="term" value="C:extracellular matrix"/>
    <property type="evidence" value="ECO:0007669"/>
    <property type="project" value="TreeGrafter"/>
</dbReference>
<dbReference type="Pfam" id="PF01391">
    <property type="entry name" value="Collagen"/>
    <property type="match status" value="1"/>
</dbReference>
<dbReference type="GO" id="GO:0005615">
    <property type="term" value="C:extracellular space"/>
    <property type="evidence" value="ECO:0007669"/>
    <property type="project" value="TreeGrafter"/>
</dbReference>
<comment type="caution">
    <text evidence="3">The sequence shown here is derived from an EMBL/GenBank/DDBJ whole genome shotgun (WGS) entry which is preliminary data.</text>
</comment>
<feature type="transmembrane region" description="Helical" evidence="2">
    <location>
        <begin position="331"/>
        <end position="349"/>
    </location>
</feature>
<dbReference type="GO" id="GO:0030020">
    <property type="term" value="F:extracellular matrix structural constituent conferring tensile strength"/>
    <property type="evidence" value="ECO:0007669"/>
    <property type="project" value="TreeGrafter"/>
</dbReference>
<feature type="region of interest" description="Disordered" evidence="1">
    <location>
        <begin position="204"/>
        <end position="224"/>
    </location>
</feature>
<feature type="compositionally biased region" description="Low complexity" evidence="1">
    <location>
        <begin position="460"/>
        <end position="470"/>
    </location>
</feature>
<dbReference type="InterPro" id="IPR050149">
    <property type="entry name" value="Collagen_superfamily"/>
</dbReference>
<feature type="compositionally biased region" description="Low complexity" evidence="1">
    <location>
        <begin position="259"/>
        <end position="268"/>
    </location>
</feature>
<gene>
    <name evidence="3" type="primary">CO4A2_1</name>
    <name evidence="3" type="ORF">RLOC_00009579</name>
</gene>
<sequence length="1115" mass="120368">MALTKDSFERIKWLITAAWEDMHILIHVGDRIVQFVGAFQRKDQGVSLVSWDLKVQLGPWDLQDQLVCKGRKDREVRMGSLGQLEKKVIRASQEWKDPEASLVWMAAMAQGETQDSQEKMVIWDQEVLMEFQGKKEKKEIQCIFCILEKDFHKLHFGIGTPQDKSLPPGPMSKRKKFSKPVSKSDILTCLHSFFKGIPGYPGLPGEQGNPGIGVDGQKGEPGDIGLPGPPGSPLLVGPPGAQLFKGQKGQKGLPGVTGYRGPRGPKGIPGRGEKGEKGLPGLPGLRCCMTGFCSINYVLTDLSVCIYVILSRVKQDLLDFLDNLAIQAYRFTVFMIVIVIITMLINSSLRRHSYLVQGDPGEKGPPGPPGAVGTPLLPIKGPRGDPGFPGPVGEMGSVGPIGPSGLLGRPGYDGTSLPGLPGVSGAPGPQGFQGDPGLPGTGELIPGRPGFPGPPGLPGQPGRQGLPGLPSRFNSNLFNKNRILQNNRSIVFVGSQGLCSCSAGPPGPRGVQGPPGTQGRKGQMGYPGGHGEKGDPGLSGAVGSPGLPGTPGSAGQLGEKGEKGDPGRVRIKGLKGERGATGLPGLPGQRGLDGRDGELGLPGEKGAEVKLSALHHHILEIQVPRVLKVLKDSLDILDQMALMGQKANEEGQEQESLGQKAFEAQLVILVMKVKEDIQLMAKMAFQAHLAQMVRRVFQVTPHMALQESQATGDCQDPLVHREQGVIQAFLDFKVYQALKVRGETGAWLGHLESRVSKALWAHEVLQVLQAHAVPQDFQAIKDPLASQERQVKKAILVSEAHEDFQERMVFQDYQVTKDFVDFQGRRVYQVSKDSLEDQDPRVTLDIQGYLDYQELQVLKDCQENLGKKGNLEFWDLQDCKGYLDPKAEKVNRIYSAILVVIKRHPKSAPVSETSLKPVTNDPSVLPDLLLSPGLPGLPGLDGLDGLKGQKGSPGAPDTEIPEFLIYVIGKNENRILYGLEYTQGAARKEKATECNPHVNKLQLFKSVVQRTLPVTSKRGPVGPTGPMGRSPDSASPGPPGDQGLPGLDGIRGNKTKNTNFYNVILAILVLLERLSLCEEIRVTVAFEGHQVILGHEDNREPEALQGAKEEKAQRV</sequence>
<dbReference type="PANTHER" id="PTHR24023:SF1112">
    <property type="entry name" value="COL_CUTICLE_N DOMAIN-CONTAINING PROTEIN-RELATED"/>
    <property type="match status" value="1"/>
</dbReference>
<evidence type="ECO:0000313" key="4">
    <source>
        <dbReference type="Proteomes" id="UP000197619"/>
    </source>
</evidence>
<keyword evidence="4" id="KW-1185">Reference proteome</keyword>
<feature type="region of interest" description="Disordered" evidence="1">
    <location>
        <begin position="504"/>
        <end position="600"/>
    </location>
</feature>
<evidence type="ECO:0000256" key="1">
    <source>
        <dbReference type="SAM" id="MobiDB-lite"/>
    </source>
</evidence>